<dbReference type="CDD" id="cd00093">
    <property type="entry name" value="HTH_XRE"/>
    <property type="match status" value="1"/>
</dbReference>
<dbReference type="PROSITE" id="PS50943">
    <property type="entry name" value="HTH_CROC1"/>
    <property type="match status" value="1"/>
</dbReference>
<dbReference type="EMBL" id="JBHTMP010000100">
    <property type="protein sequence ID" value="MFD1325878.1"/>
    <property type="molecule type" value="Genomic_DNA"/>
</dbReference>
<proteinExistence type="predicted"/>
<dbReference type="InterPro" id="IPR001387">
    <property type="entry name" value="Cro/C1-type_HTH"/>
</dbReference>
<dbReference type="Proteomes" id="UP001597260">
    <property type="component" value="Unassembled WGS sequence"/>
</dbReference>
<gene>
    <name evidence="2" type="ORF">ACFQ4H_32840</name>
</gene>
<dbReference type="Gene3D" id="1.10.260.40">
    <property type="entry name" value="lambda repressor-like DNA-binding domains"/>
    <property type="match status" value="1"/>
</dbReference>
<dbReference type="InterPro" id="IPR010982">
    <property type="entry name" value="Lambda_DNA-bd_dom_sf"/>
</dbReference>
<evidence type="ECO:0000313" key="2">
    <source>
        <dbReference type="EMBL" id="MFD1325878.1"/>
    </source>
</evidence>
<protein>
    <submittedName>
        <fullName evidence="2">Helix-turn-helix domain-containing protein</fullName>
    </submittedName>
</protein>
<dbReference type="SUPFAM" id="SSF47413">
    <property type="entry name" value="lambda repressor-like DNA-binding domains"/>
    <property type="match status" value="1"/>
</dbReference>
<name>A0ABW3YMM0_9ACTN</name>
<feature type="domain" description="HTH cro/C1-type" evidence="1">
    <location>
        <begin position="15"/>
        <end position="71"/>
    </location>
</feature>
<reference evidence="3" key="1">
    <citation type="journal article" date="2019" name="Int. J. Syst. Evol. Microbiol.">
        <title>The Global Catalogue of Microorganisms (GCM) 10K type strain sequencing project: providing services to taxonomists for standard genome sequencing and annotation.</title>
        <authorList>
            <consortium name="The Broad Institute Genomics Platform"/>
            <consortium name="The Broad Institute Genome Sequencing Center for Infectious Disease"/>
            <person name="Wu L."/>
            <person name="Ma J."/>
        </authorList>
    </citation>
    <scope>NUCLEOTIDE SEQUENCE [LARGE SCALE GENOMIC DNA]</scope>
    <source>
        <strain evidence="3">JCM 31037</strain>
    </source>
</reference>
<keyword evidence="3" id="KW-1185">Reference proteome</keyword>
<evidence type="ECO:0000259" key="1">
    <source>
        <dbReference type="PROSITE" id="PS50943"/>
    </source>
</evidence>
<organism evidence="2 3">
    <name type="scientific">Micromonospora sonneratiae</name>
    <dbReference type="NCBI Taxonomy" id="1184706"/>
    <lineage>
        <taxon>Bacteria</taxon>
        <taxon>Bacillati</taxon>
        <taxon>Actinomycetota</taxon>
        <taxon>Actinomycetes</taxon>
        <taxon>Micromonosporales</taxon>
        <taxon>Micromonosporaceae</taxon>
        <taxon>Micromonospora</taxon>
    </lineage>
</organism>
<accession>A0ABW3YMM0</accession>
<comment type="caution">
    <text evidence="2">The sequence shown here is derived from an EMBL/GenBank/DDBJ whole genome shotgun (WGS) entry which is preliminary data.</text>
</comment>
<dbReference type="SMART" id="SM00530">
    <property type="entry name" value="HTH_XRE"/>
    <property type="match status" value="1"/>
</dbReference>
<dbReference type="RefSeq" id="WP_377578812.1">
    <property type="nucleotide sequence ID" value="NZ_JBHTMP010000100.1"/>
</dbReference>
<sequence>MNPTIDPGMTPGQRIKLYRQRAGLTQEIAAQLKGCTVSAWRKWESGERSVNSLGDWIEIARILRVRDLYRLTGLPVGQLPDEPAEHEGVAPIRAAMHAYSPAATDAALDLEALRQTINYAWTSWSGSGQRYSRTAPMLPELIHAVRTATGTLAGEALRDAHRAAADPYLLVRSFGKRVGAGDVAILAADRALTAAQAADDPLYRGAAAWNMAQVLSNRGHAEESAALCRDAITDLNRIDDQDPERIAVVGGLHQLSAIQHARLRNERYAEDALSMAEHAAAITGETTYHHMFVGPANVGIHRAAVTLELSRPAEALRIGERVDVTGSPSVERRHSHYLNLARAYAVQRDDLAAVHMLVRADREAPEESSLNMQMRAVVRELLTRETPTTRPELRPLAERIDVA</sequence>
<evidence type="ECO:0000313" key="3">
    <source>
        <dbReference type="Proteomes" id="UP001597260"/>
    </source>
</evidence>
<dbReference type="Pfam" id="PF13560">
    <property type="entry name" value="HTH_31"/>
    <property type="match status" value="1"/>
</dbReference>